<comment type="caution">
    <text evidence="1">The sequence shown here is derived from an EMBL/GenBank/DDBJ whole genome shotgun (WGS) entry which is preliminary data.</text>
</comment>
<name>A0A9D1ARZ3_9FIRM</name>
<gene>
    <name evidence="1" type="ORF">IAA53_01660</name>
</gene>
<dbReference type="AlphaFoldDB" id="A0A9D1ARZ3"/>
<sequence>MVIFFIFITSFSRYFYFQPCGSKYIEKIGSAGAAKPVSDHPATIAAGADHAFAKSGRIIRTHRLCRNKKDTARAAASAKHTWAARIWAAEAADAAEAPVDMEGLHQYRFAISTAPSFCLARY</sequence>
<dbReference type="Proteomes" id="UP000824239">
    <property type="component" value="Unassembled WGS sequence"/>
</dbReference>
<evidence type="ECO:0000313" key="1">
    <source>
        <dbReference type="EMBL" id="HIR49988.1"/>
    </source>
</evidence>
<proteinExistence type="predicted"/>
<reference evidence="1" key="2">
    <citation type="journal article" date="2021" name="PeerJ">
        <title>Extensive microbial diversity within the chicken gut microbiome revealed by metagenomics and culture.</title>
        <authorList>
            <person name="Gilroy R."/>
            <person name="Ravi A."/>
            <person name="Getino M."/>
            <person name="Pursley I."/>
            <person name="Horton D.L."/>
            <person name="Alikhan N.F."/>
            <person name="Baker D."/>
            <person name="Gharbi K."/>
            <person name="Hall N."/>
            <person name="Watson M."/>
            <person name="Adriaenssens E.M."/>
            <person name="Foster-Nyarko E."/>
            <person name="Jarju S."/>
            <person name="Secka A."/>
            <person name="Antonio M."/>
            <person name="Oren A."/>
            <person name="Chaudhuri R.R."/>
            <person name="La Ragione R."/>
            <person name="Hildebrand F."/>
            <person name="Pallen M.J."/>
        </authorList>
    </citation>
    <scope>NUCLEOTIDE SEQUENCE</scope>
    <source>
        <strain evidence="1">ChiBcec15-4380</strain>
    </source>
</reference>
<dbReference type="EMBL" id="DVHE01000013">
    <property type="protein sequence ID" value="HIR49988.1"/>
    <property type="molecule type" value="Genomic_DNA"/>
</dbReference>
<evidence type="ECO:0000313" key="2">
    <source>
        <dbReference type="Proteomes" id="UP000824239"/>
    </source>
</evidence>
<accession>A0A9D1ARZ3</accession>
<protein>
    <submittedName>
        <fullName evidence="1">Uncharacterized protein</fullName>
    </submittedName>
</protein>
<reference evidence="1" key="1">
    <citation type="submission" date="2020-10" db="EMBL/GenBank/DDBJ databases">
        <authorList>
            <person name="Gilroy R."/>
        </authorList>
    </citation>
    <scope>NUCLEOTIDE SEQUENCE</scope>
    <source>
        <strain evidence="1">ChiBcec15-4380</strain>
    </source>
</reference>
<organism evidence="1 2">
    <name type="scientific">Candidatus Avoscillospira avicola</name>
    <dbReference type="NCBI Taxonomy" id="2840706"/>
    <lineage>
        <taxon>Bacteria</taxon>
        <taxon>Bacillati</taxon>
        <taxon>Bacillota</taxon>
        <taxon>Clostridia</taxon>
        <taxon>Eubacteriales</taxon>
        <taxon>Oscillospiraceae</taxon>
        <taxon>Oscillospiraceae incertae sedis</taxon>
        <taxon>Candidatus Avoscillospira</taxon>
    </lineage>
</organism>